<evidence type="ECO:0000256" key="2">
    <source>
        <dbReference type="ARBA" id="ARBA00022723"/>
    </source>
</evidence>
<reference evidence="4" key="1">
    <citation type="journal article" date="2023" name="Insect Mol. Biol.">
        <title>Genome sequencing provides insights into the evolution of gene families encoding plant cell wall-degrading enzymes in longhorned beetles.</title>
        <authorList>
            <person name="Shin N.R."/>
            <person name="Okamura Y."/>
            <person name="Kirsch R."/>
            <person name="Pauchet Y."/>
        </authorList>
    </citation>
    <scope>NUCLEOTIDE SEQUENCE</scope>
    <source>
        <strain evidence="4">RBIC_L_NR</strain>
    </source>
</reference>
<dbReference type="EMBL" id="JANEYF010000023">
    <property type="protein sequence ID" value="KAJ8972718.1"/>
    <property type="molecule type" value="Genomic_DNA"/>
</dbReference>
<organism evidence="4 5">
    <name type="scientific">Rhamnusium bicolor</name>
    <dbReference type="NCBI Taxonomy" id="1586634"/>
    <lineage>
        <taxon>Eukaryota</taxon>
        <taxon>Metazoa</taxon>
        <taxon>Ecdysozoa</taxon>
        <taxon>Arthropoda</taxon>
        <taxon>Hexapoda</taxon>
        <taxon>Insecta</taxon>
        <taxon>Pterygota</taxon>
        <taxon>Neoptera</taxon>
        <taxon>Endopterygota</taxon>
        <taxon>Coleoptera</taxon>
        <taxon>Polyphaga</taxon>
        <taxon>Cucujiformia</taxon>
        <taxon>Chrysomeloidea</taxon>
        <taxon>Cerambycidae</taxon>
        <taxon>Lepturinae</taxon>
        <taxon>Rhagiini</taxon>
        <taxon>Rhamnusium</taxon>
    </lineage>
</organism>
<feature type="domain" description="DDE Tnp4" evidence="3">
    <location>
        <begin position="5"/>
        <end position="72"/>
    </location>
</feature>
<dbReference type="Proteomes" id="UP001162156">
    <property type="component" value="Unassembled WGS sequence"/>
</dbReference>
<keyword evidence="5" id="KW-1185">Reference proteome</keyword>
<gene>
    <name evidence="4" type="ORF">NQ314_000056</name>
</gene>
<dbReference type="GO" id="GO:0046872">
    <property type="term" value="F:metal ion binding"/>
    <property type="evidence" value="ECO:0007669"/>
    <property type="project" value="UniProtKB-KW"/>
</dbReference>
<proteinExistence type="predicted"/>
<evidence type="ECO:0000313" key="5">
    <source>
        <dbReference type="Proteomes" id="UP001162156"/>
    </source>
</evidence>
<keyword evidence="2" id="KW-0479">Metal-binding</keyword>
<sequence>MKKCLQMVYNNKNKIRDIFVGYPGSVQDSRIFRTSPLSDTLAEKCGDYYILEDSGYLCLRHLLTPYKDRGQLT</sequence>
<name>A0AAV8ZZD8_9CUCU</name>
<comment type="caution">
    <text evidence="4">The sequence shown here is derived from an EMBL/GenBank/DDBJ whole genome shotgun (WGS) entry which is preliminary data.</text>
</comment>
<protein>
    <recommendedName>
        <fullName evidence="3">DDE Tnp4 domain-containing protein</fullName>
    </recommendedName>
</protein>
<accession>A0AAV8ZZD8</accession>
<evidence type="ECO:0000256" key="1">
    <source>
        <dbReference type="ARBA" id="ARBA00001968"/>
    </source>
</evidence>
<evidence type="ECO:0000259" key="3">
    <source>
        <dbReference type="Pfam" id="PF13359"/>
    </source>
</evidence>
<comment type="cofactor">
    <cofactor evidence="1">
        <name>a divalent metal cation</name>
        <dbReference type="ChEBI" id="CHEBI:60240"/>
    </cofactor>
</comment>
<dbReference type="AlphaFoldDB" id="A0AAV8ZZD8"/>
<dbReference type="Pfam" id="PF13359">
    <property type="entry name" value="DDE_Tnp_4"/>
    <property type="match status" value="1"/>
</dbReference>
<evidence type="ECO:0000313" key="4">
    <source>
        <dbReference type="EMBL" id="KAJ8972718.1"/>
    </source>
</evidence>
<dbReference type="InterPro" id="IPR027806">
    <property type="entry name" value="HARBI1_dom"/>
</dbReference>